<feature type="domain" description="RRM" evidence="3">
    <location>
        <begin position="1"/>
        <end position="74"/>
    </location>
</feature>
<dbReference type="Proteomes" id="UP001255856">
    <property type="component" value="Unassembled WGS sequence"/>
</dbReference>
<proteinExistence type="predicted"/>
<feature type="region of interest" description="Disordered" evidence="2">
    <location>
        <begin position="327"/>
        <end position="361"/>
    </location>
</feature>
<dbReference type="PANTHER" id="PTHR48035:SF2">
    <property type="entry name" value="RNA-BINDING REGION RNP-1 DOMAIN-CONTAINING PROTEIN"/>
    <property type="match status" value="1"/>
</dbReference>
<dbReference type="InterPro" id="IPR053260">
    <property type="entry name" value="hnRNP"/>
</dbReference>
<dbReference type="PROSITE" id="PS50102">
    <property type="entry name" value="RRM"/>
    <property type="match status" value="1"/>
</dbReference>
<sequence>MLQDIDEVAVKSHFSQWGTVTDVYFPRHKKTLKRRPFCFVTFSSADAVHRALAESPLSIAGHPIKSLTAVEERDAYYREKHATGGLGQPPLAGYGAGQAANPFAALPPSLVAALLRSPNSLAEFQRLVQVLSRSPMPAQAPAYGGGPAFDGLLAQALLAQQQQQQQQAAAYGAVPGMGVPALPQQMMGLLPAPPDGGPRLSGGSVEQDTFAAGAGYAAGPGAWDGLLAGPQAPQAPAAVLEALMSQQAAAQQQMYGAYARGGLAPIEASVARLSLDAEPPQGTPAAPQWAPPVTTQEPGPEGAYGIAIPSRFDALLYAGASGSLGGNRTSDGSLVSRSASIDSDSLARRSTGVSGLDPSVRGSWPRLEIDHLAAMAAGPEAPRRDIQ</sequence>
<dbReference type="GO" id="GO:0003723">
    <property type="term" value="F:RNA binding"/>
    <property type="evidence" value="ECO:0007669"/>
    <property type="project" value="UniProtKB-UniRule"/>
</dbReference>
<dbReference type="Gene3D" id="3.30.70.330">
    <property type="match status" value="1"/>
</dbReference>
<protein>
    <recommendedName>
        <fullName evidence="3">RRM domain-containing protein</fullName>
    </recommendedName>
</protein>
<dbReference type="InterPro" id="IPR035979">
    <property type="entry name" value="RBD_domain_sf"/>
</dbReference>
<evidence type="ECO:0000313" key="5">
    <source>
        <dbReference type="Proteomes" id="UP001255856"/>
    </source>
</evidence>
<evidence type="ECO:0000256" key="2">
    <source>
        <dbReference type="SAM" id="MobiDB-lite"/>
    </source>
</evidence>
<comment type="caution">
    <text evidence="4">The sequence shown here is derived from an EMBL/GenBank/DDBJ whole genome shotgun (WGS) entry which is preliminary data.</text>
</comment>
<feature type="compositionally biased region" description="Polar residues" evidence="2">
    <location>
        <begin position="327"/>
        <end position="343"/>
    </location>
</feature>
<keyword evidence="5" id="KW-1185">Reference proteome</keyword>
<evidence type="ECO:0000259" key="3">
    <source>
        <dbReference type="PROSITE" id="PS50102"/>
    </source>
</evidence>
<dbReference type="SUPFAM" id="SSF54928">
    <property type="entry name" value="RNA-binding domain, RBD"/>
    <property type="match status" value="1"/>
</dbReference>
<dbReference type="InterPro" id="IPR000504">
    <property type="entry name" value="RRM_dom"/>
</dbReference>
<dbReference type="AlphaFoldDB" id="A0AAD9MN13"/>
<evidence type="ECO:0000313" key="4">
    <source>
        <dbReference type="EMBL" id="KAK2080538.1"/>
    </source>
</evidence>
<dbReference type="EMBL" id="JASFZW010000001">
    <property type="protein sequence ID" value="KAK2080538.1"/>
    <property type="molecule type" value="Genomic_DNA"/>
</dbReference>
<gene>
    <name evidence="4" type="ORF">QBZ16_000391</name>
</gene>
<accession>A0AAD9MN13</accession>
<organism evidence="4 5">
    <name type="scientific">Prototheca wickerhamii</name>
    <dbReference type="NCBI Taxonomy" id="3111"/>
    <lineage>
        <taxon>Eukaryota</taxon>
        <taxon>Viridiplantae</taxon>
        <taxon>Chlorophyta</taxon>
        <taxon>core chlorophytes</taxon>
        <taxon>Trebouxiophyceae</taxon>
        <taxon>Chlorellales</taxon>
        <taxon>Chlorellaceae</taxon>
        <taxon>Prototheca</taxon>
    </lineage>
</organism>
<dbReference type="Pfam" id="PF00076">
    <property type="entry name" value="RRM_1"/>
    <property type="match status" value="1"/>
</dbReference>
<evidence type="ECO:0000256" key="1">
    <source>
        <dbReference type="PROSITE-ProRule" id="PRU00176"/>
    </source>
</evidence>
<dbReference type="InterPro" id="IPR012677">
    <property type="entry name" value="Nucleotide-bd_a/b_plait_sf"/>
</dbReference>
<reference evidence="4" key="1">
    <citation type="submission" date="2021-01" db="EMBL/GenBank/DDBJ databases">
        <authorList>
            <person name="Eckstrom K.M.E."/>
        </authorList>
    </citation>
    <scope>NUCLEOTIDE SEQUENCE</scope>
    <source>
        <strain evidence="4">UVCC 0001</strain>
    </source>
</reference>
<dbReference type="SMART" id="SM00360">
    <property type="entry name" value="RRM"/>
    <property type="match status" value="1"/>
</dbReference>
<dbReference type="PANTHER" id="PTHR48035">
    <property type="entry name" value="HETEROGENEOUS NUCLEAR RIBONUCLEOPROTEIN 1"/>
    <property type="match status" value="1"/>
</dbReference>
<feature type="region of interest" description="Disordered" evidence="2">
    <location>
        <begin position="277"/>
        <end position="298"/>
    </location>
</feature>
<keyword evidence="1" id="KW-0694">RNA-binding</keyword>
<name>A0AAD9MN13_PROWI</name>